<protein>
    <submittedName>
        <fullName evidence="3">Helix-turn-helix domain containing protein</fullName>
    </submittedName>
</protein>
<dbReference type="Gene3D" id="1.10.10.10">
    <property type="entry name" value="Winged helix-like DNA-binding domain superfamily/Winged helix DNA-binding domain"/>
    <property type="match status" value="1"/>
</dbReference>
<dbReference type="AlphaFoldDB" id="A0A9X1M575"/>
<dbReference type="InterPro" id="IPR055247">
    <property type="entry name" value="InsJ-like_HTH"/>
</dbReference>
<evidence type="ECO:0000259" key="2">
    <source>
        <dbReference type="Pfam" id="PF13518"/>
    </source>
</evidence>
<dbReference type="EMBL" id="JAJFZP010000015">
    <property type="protein sequence ID" value="MCC3270817.1"/>
    <property type="molecule type" value="Genomic_DNA"/>
</dbReference>
<dbReference type="InterPro" id="IPR036388">
    <property type="entry name" value="WH-like_DNA-bd_sf"/>
</dbReference>
<accession>A0A9X1M575</accession>
<feature type="domain" description="Insertion element IS150 protein InsJ-like helix-turn-helix" evidence="2">
    <location>
        <begin position="6"/>
        <end position="56"/>
    </location>
</feature>
<evidence type="ECO:0000313" key="4">
    <source>
        <dbReference type="Proteomes" id="UP001139264"/>
    </source>
</evidence>
<comment type="caution">
    <text evidence="3">The sequence shown here is derived from an EMBL/GenBank/DDBJ whole genome shotgun (WGS) entry which is preliminary data.</text>
</comment>
<evidence type="ECO:0000256" key="1">
    <source>
        <dbReference type="SAM" id="MobiDB-lite"/>
    </source>
</evidence>
<name>A0A9X1M575_9MICC</name>
<reference evidence="3" key="1">
    <citation type="submission" date="2021-10" db="EMBL/GenBank/DDBJ databases">
        <title>Novel species in genus Arthrobacter.</title>
        <authorList>
            <person name="Liu Y."/>
        </authorList>
    </citation>
    <scope>NUCLEOTIDE SEQUENCE</scope>
    <source>
        <strain evidence="3">Zg-Y809</strain>
    </source>
</reference>
<evidence type="ECO:0000313" key="3">
    <source>
        <dbReference type="EMBL" id="MCC3270817.1"/>
    </source>
</evidence>
<proteinExistence type="predicted"/>
<dbReference type="Proteomes" id="UP001139264">
    <property type="component" value="Unassembled WGS sequence"/>
</dbReference>
<dbReference type="GO" id="GO:0043565">
    <property type="term" value="F:sequence-specific DNA binding"/>
    <property type="evidence" value="ECO:0007669"/>
    <property type="project" value="InterPro"/>
</dbReference>
<dbReference type="Pfam" id="PF13518">
    <property type="entry name" value="HTH_28"/>
    <property type="match status" value="1"/>
</dbReference>
<sequence length="69" mass="8015">MFSFEFKLAAVQRYLSGQTRADLPKELQLSSPQLIDKWTRQYRTAGEDGLRPKPKGSTAANREWWPRTC</sequence>
<dbReference type="SUPFAM" id="SSF48295">
    <property type="entry name" value="TrpR-like"/>
    <property type="match status" value="1"/>
</dbReference>
<dbReference type="InterPro" id="IPR010921">
    <property type="entry name" value="Trp_repressor/repl_initiator"/>
</dbReference>
<feature type="region of interest" description="Disordered" evidence="1">
    <location>
        <begin position="45"/>
        <end position="69"/>
    </location>
</feature>
<dbReference type="RefSeq" id="WP_227909180.1">
    <property type="nucleotide sequence ID" value="NZ_CP095461.1"/>
</dbReference>
<gene>
    <name evidence="3" type="ORF">LJ751_15900</name>
</gene>
<organism evidence="3 4">
    <name type="scientific">Arthrobacter gengyunqii</name>
    <dbReference type="NCBI Taxonomy" id="2886940"/>
    <lineage>
        <taxon>Bacteria</taxon>
        <taxon>Bacillati</taxon>
        <taxon>Actinomycetota</taxon>
        <taxon>Actinomycetes</taxon>
        <taxon>Micrococcales</taxon>
        <taxon>Micrococcaceae</taxon>
        <taxon>Arthrobacter</taxon>
    </lineage>
</organism>